<feature type="chain" id="PRO_5045668133" evidence="1">
    <location>
        <begin position="28"/>
        <end position="249"/>
    </location>
</feature>
<keyword evidence="1" id="KW-0732">Signal</keyword>
<feature type="signal peptide" evidence="1">
    <location>
        <begin position="1"/>
        <end position="27"/>
    </location>
</feature>
<keyword evidence="3" id="KW-1185">Reference proteome</keyword>
<dbReference type="Proteomes" id="UP000006867">
    <property type="component" value="Chromosome"/>
</dbReference>
<dbReference type="RefSeq" id="WP_013390712.1">
    <property type="nucleotide sequence ID" value="NC_014639.1"/>
</dbReference>
<dbReference type="InterPro" id="IPR038765">
    <property type="entry name" value="Papain-like_cys_pep_sf"/>
</dbReference>
<accession>A0ABM5M314</accession>
<reference evidence="2 3" key="1">
    <citation type="journal article" date="2011" name="Front. Microbiol.">
        <title>Genomic signatures of strain selection and enhancement in Bacillus atrophaeus var. globigii, a historical biowarfare simulant.</title>
        <authorList>
            <person name="Gibbons H.S."/>
            <person name="Broomall S.M."/>
            <person name="McNew L.A."/>
            <person name="Daligault H."/>
            <person name="Chapman C."/>
            <person name="Bruce D."/>
            <person name="Karavis M."/>
            <person name="Krepps M."/>
            <person name="McGregor P.A."/>
            <person name="Hong C."/>
            <person name="Park K.H."/>
            <person name="Akmal A."/>
            <person name="Feldman A."/>
            <person name="Lin J.S."/>
            <person name="Chang W.E."/>
            <person name="Higgs B.W."/>
            <person name="Demirev P."/>
            <person name="Lindquist J."/>
            <person name="Liem A."/>
            <person name="Fochler E."/>
            <person name="Read T.D."/>
            <person name="Tapia R."/>
            <person name="Johnson S."/>
            <person name="Bishop-Lilly K.A."/>
            <person name="Detter C."/>
            <person name="Han C."/>
            <person name="Sozhamannan S."/>
            <person name="Rosenzweig C.N."/>
            <person name="Skowronski E.W."/>
        </authorList>
    </citation>
    <scope>NUCLEOTIDE SEQUENCE [LARGE SCALE GENOMIC DNA]</scope>
    <source>
        <strain evidence="2 3">1942</strain>
    </source>
</reference>
<sequence length="249" mass="26720">MKRKSKVYGVILSFTLALTLTTPLSNAQAAKTSADYPYAEEIAALQPGTTPEEVIQSAKQLAKQENVKTEAILKQFHQEITADKAEGDKIAKKSYSTMGGSSGSKKLPKSSKGNIYYTNSYTAYYNHGHVGMYSAADKIVESVPGDGVRQIAYNARDVEDNSIVQSVSVTSSQKTAAADWAVSKVGDAYSFNFINNRNTGHDGAKNCSKLLWSAFLLKAGIDIDSNGGAGVYPRDITSSSYTTTIATIN</sequence>
<proteinExistence type="predicted"/>
<evidence type="ECO:0000256" key="1">
    <source>
        <dbReference type="SAM" id="SignalP"/>
    </source>
</evidence>
<dbReference type="EMBL" id="CP002207">
    <property type="protein sequence ID" value="ADP34558.1"/>
    <property type="molecule type" value="Genomic_DNA"/>
</dbReference>
<protein>
    <submittedName>
        <fullName evidence="2">YycO</fullName>
    </submittedName>
</protein>
<dbReference type="SUPFAM" id="SSF54001">
    <property type="entry name" value="Cysteine proteinases"/>
    <property type="match status" value="1"/>
</dbReference>
<name>A0ABM5M314_BACA1</name>
<dbReference type="Gene3D" id="3.90.1720.10">
    <property type="entry name" value="endopeptidase domain like (from Nostoc punctiforme)"/>
    <property type="match status" value="1"/>
</dbReference>
<evidence type="ECO:0000313" key="3">
    <source>
        <dbReference type="Proteomes" id="UP000006867"/>
    </source>
</evidence>
<evidence type="ECO:0000313" key="2">
    <source>
        <dbReference type="EMBL" id="ADP34558.1"/>
    </source>
</evidence>
<gene>
    <name evidence="2" type="ordered locus">BATR1942_18205</name>
</gene>
<organism evidence="2 3">
    <name type="scientific">Bacillus atrophaeus (strain 1942)</name>
    <dbReference type="NCBI Taxonomy" id="720555"/>
    <lineage>
        <taxon>Bacteria</taxon>
        <taxon>Bacillati</taxon>
        <taxon>Bacillota</taxon>
        <taxon>Bacilli</taxon>
        <taxon>Bacillales</taxon>
        <taxon>Bacillaceae</taxon>
        <taxon>Bacillus</taxon>
    </lineage>
</organism>